<proteinExistence type="predicted"/>
<organism evidence="3">
    <name type="scientific">Schistocephalus solidus</name>
    <name type="common">Tapeworm</name>
    <dbReference type="NCBI Taxonomy" id="70667"/>
    <lineage>
        <taxon>Eukaryota</taxon>
        <taxon>Metazoa</taxon>
        <taxon>Spiralia</taxon>
        <taxon>Lophotrochozoa</taxon>
        <taxon>Platyhelminthes</taxon>
        <taxon>Cestoda</taxon>
        <taxon>Eucestoda</taxon>
        <taxon>Diphyllobothriidea</taxon>
        <taxon>Diphyllobothriidae</taxon>
        <taxon>Schistocephalus</taxon>
    </lineage>
</organism>
<gene>
    <name evidence="1" type="ORF">SSLN_LOCUS8525</name>
</gene>
<dbReference type="WBParaSite" id="SSLN_0000886001-mRNA-1">
    <property type="protein sequence ID" value="SSLN_0000886001-mRNA-1"/>
    <property type="gene ID" value="SSLN_0000886001"/>
</dbReference>
<protein>
    <submittedName>
        <fullName evidence="1 3">Uncharacterized protein</fullName>
    </submittedName>
</protein>
<evidence type="ECO:0000313" key="3">
    <source>
        <dbReference type="WBParaSite" id="SSLN_0000886001-mRNA-1"/>
    </source>
</evidence>
<sequence>MVDRLSSFKMSKHVTTYAYEFINRHNQYSISPLSVPHLRSRTVIAAQQRYKSDLEILVLCLRLHPPSAEMLGPPGDRGNQVTHSRGAEVAYLLHSPAVVDCWNFDNCRFLVTHPSPLFCFCLGLCPITSVEATT</sequence>
<evidence type="ECO:0000313" key="1">
    <source>
        <dbReference type="EMBL" id="VDL94910.1"/>
    </source>
</evidence>
<keyword evidence="2" id="KW-1185">Reference proteome</keyword>
<evidence type="ECO:0000313" key="2">
    <source>
        <dbReference type="Proteomes" id="UP000275846"/>
    </source>
</evidence>
<accession>A0A183SWC7</accession>
<reference evidence="3" key="1">
    <citation type="submission" date="2016-06" db="UniProtKB">
        <authorList>
            <consortium name="WormBaseParasite"/>
        </authorList>
    </citation>
    <scope>IDENTIFICATION</scope>
</reference>
<dbReference type="AlphaFoldDB" id="A0A183SWC7"/>
<name>A0A183SWC7_SCHSO</name>
<reference evidence="1 2" key="2">
    <citation type="submission" date="2018-11" db="EMBL/GenBank/DDBJ databases">
        <authorList>
            <consortium name="Pathogen Informatics"/>
        </authorList>
    </citation>
    <scope>NUCLEOTIDE SEQUENCE [LARGE SCALE GENOMIC DNA]</scope>
    <source>
        <strain evidence="1 2">NST_G2</strain>
    </source>
</reference>
<dbReference type="Proteomes" id="UP000275846">
    <property type="component" value="Unassembled WGS sequence"/>
</dbReference>
<dbReference type="EMBL" id="UYSU01034705">
    <property type="protein sequence ID" value="VDL94910.1"/>
    <property type="molecule type" value="Genomic_DNA"/>
</dbReference>